<accession>A0ABT9VYN8</accession>
<name>A0ABT9VYN8_9BACI</name>
<dbReference type="InterPro" id="IPR000182">
    <property type="entry name" value="GNAT_dom"/>
</dbReference>
<dbReference type="Pfam" id="PF13302">
    <property type="entry name" value="Acetyltransf_3"/>
    <property type="match status" value="1"/>
</dbReference>
<reference evidence="2 3" key="1">
    <citation type="submission" date="2023-07" db="EMBL/GenBank/DDBJ databases">
        <title>Genomic Encyclopedia of Type Strains, Phase IV (KMG-IV): sequencing the most valuable type-strain genomes for metagenomic binning, comparative biology and taxonomic classification.</title>
        <authorList>
            <person name="Goeker M."/>
        </authorList>
    </citation>
    <scope>NUCLEOTIDE SEQUENCE [LARGE SCALE GENOMIC DNA]</scope>
    <source>
        <strain evidence="2 3">DSM 12751</strain>
    </source>
</reference>
<keyword evidence="3" id="KW-1185">Reference proteome</keyword>
<protein>
    <submittedName>
        <fullName evidence="2">RimJ/RimL family protein N-acetyltransferase</fullName>
    </submittedName>
</protein>
<dbReference type="InterPro" id="IPR016181">
    <property type="entry name" value="Acyl_CoA_acyltransferase"/>
</dbReference>
<dbReference type="RefSeq" id="WP_307393796.1">
    <property type="nucleotide sequence ID" value="NZ_BAAADK010000032.1"/>
</dbReference>
<organism evidence="2 3">
    <name type="scientific">Caldalkalibacillus horti</name>
    <dbReference type="NCBI Taxonomy" id="77523"/>
    <lineage>
        <taxon>Bacteria</taxon>
        <taxon>Bacillati</taxon>
        <taxon>Bacillota</taxon>
        <taxon>Bacilli</taxon>
        <taxon>Bacillales</taxon>
        <taxon>Bacillaceae</taxon>
        <taxon>Caldalkalibacillus</taxon>
    </lineage>
</organism>
<evidence type="ECO:0000259" key="1">
    <source>
        <dbReference type="Pfam" id="PF13302"/>
    </source>
</evidence>
<comment type="caution">
    <text evidence="2">The sequence shown here is derived from an EMBL/GenBank/DDBJ whole genome shotgun (WGS) entry which is preliminary data.</text>
</comment>
<dbReference type="PANTHER" id="PTHR43610">
    <property type="entry name" value="BLL6696 PROTEIN"/>
    <property type="match status" value="1"/>
</dbReference>
<dbReference type="PANTHER" id="PTHR43610:SF1">
    <property type="entry name" value="N-ACETYLTRANSFERASE DOMAIN-CONTAINING PROTEIN"/>
    <property type="match status" value="1"/>
</dbReference>
<dbReference type="SUPFAM" id="SSF55729">
    <property type="entry name" value="Acyl-CoA N-acyltransferases (Nat)"/>
    <property type="match status" value="1"/>
</dbReference>
<sequence length="208" mass="24160">MFIEEKALRESLIGEHIRIEPMVESHIEGLYEIAKHESIWKHLSKDIHSIEDMKALVGEALGNKAAGREFPFVIFSTDTNQIIGSTRFLDISQANRNLEIGWTWYTPSVWGTQANNECKYLLLKYCFETLKTIRVQLKTDHLNVRSQKAIERIGGVREGVLRNHVVRKDGTFRHSVYFSIIENEWPLVKSRLEHLLTLVKDPTQYEKP</sequence>
<dbReference type="Gene3D" id="3.40.630.30">
    <property type="match status" value="1"/>
</dbReference>
<dbReference type="Proteomes" id="UP001235840">
    <property type="component" value="Unassembled WGS sequence"/>
</dbReference>
<dbReference type="EMBL" id="JAUSTY010000006">
    <property type="protein sequence ID" value="MDQ0165980.1"/>
    <property type="molecule type" value="Genomic_DNA"/>
</dbReference>
<evidence type="ECO:0000313" key="3">
    <source>
        <dbReference type="Proteomes" id="UP001235840"/>
    </source>
</evidence>
<feature type="domain" description="N-acetyltransferase" evidence="1">
    <location>
        <begin position="17"/>
        <end position="155"/>
    </location>
</feature>
<proteinExistence type="predicted"/>
<evidence type="ECO:0000313" key="2">
    <source>
        <dbReference type="EMBL" id="MDQ0165980.1"/>
    </source>
</evidence>
<gene>
    <name evidence="2" type="ORF">J2S11_001881</name>
</gene>